<dbReference type="GO" id="GO:0019346">
    <property type="term" value="P:transsulfuration"/>
    <property type="evidence" value="ECO:0007669"/>
    <property type="project" value="InterPro"/>
</dbReference>
<name>A0A0M9VVZ8_ESCWE</name>
<dbReference type="Pfam" id="PF01053">
    <property type="entry name" value="Cys_Met_Meta_PP"/>
    <property type="match status" value="1"/>
</dbReference>
<dbReference type="Gene3D" id="3.90.1150.10">
    <property type="entry name" value="Aspartate Aminotransferase, domain 1"/>
    <property type="match status" value="1"/>
</dbReference>
<dbReference type="InterPro" id="IPR051750">
    <property type="entry name" value="Trans-sulfuration_enzymes"/>
</dbReference>
<evidence type="ECO:0000256" key="1">
    <source>
        <dbReference type="ARBA" id="ARBA00001933"/>
    </source>
</evidence>
<proteinExistence type="inferred from homology"/>
<sequence>MVVLRDTSQWGHCPAPETPYSIVTNMSGWDTLAAFIAGDRSMMASCTHLYPRFMPTQFVRKLGMQILQKLGIQGKGITIYLNPDIFAFARRHVASEHRGPKAMDPNNLIFKCVDIAGHRLYCIIFDISNAPAVSGVWSNIGLGLSIRAAEHLLPQAHTLVEVPLPPRADPVPEPTWTPEGPAHQGLRERIHELLHHAARDPAKVTSSPRDVFLYPSGMAAVHYAYKHLLAYRPGHIVMVGIAYQATHDYLAEQLGERFKLVGSVGEQAMDEMEQWLEAKACEGQPVSFVITEVTINPLAETPDTARLQRLSEKYGFAIIIDDTIGGFGNVDVLPRADLVLTSLSKSFSGLANVIGGSVVLNPQSPHYAALAPLFRAAAPRNELFHGDAAALLDNARDFLPRTAVFNRNAAAIAAFLHARAQDPRSPVTKVWYPPYLPSGRFYDELKRLPSGDVPEPGYGCVLTVDFDCKESAKAFYDRLGFVIGPHLGAPQSLAMAYNMFLFGHNPDQTAHFQSLGMKEAAVRISAGLESEEDVIDTIKDALEAAGEARGADGKC</sequence>
<keyword evidence="5" id="KW-1185">Reference proteome</keyword>
<evidence type="ECO:0000256" key="2">
    <source>
        <dbReference type="ARBA" id="ARBA00022898"/>
    </source>
</evidence>
<dbReference type="InterPro" id="IPR015421">
    <property type="entry name" value="PyrdxlP-dep_Trfase_major"/>
</dbReference>
<gene>
    <name evidence="4" type="ORF">ESCO_004992</name>
</gene>
<dbReference type="OrthoDB" id="10047078at2759"/>
<accession>A0A0M9VVZ8</accession>
<dbReference type="GO" id="GO:0030170">
    <property type="term" value="F:pyridoxal phosphate binding"/>
    <property type="evidence" value="ECO:0007669"/>
    <property type="project" value="InterPro"/>
</dbReference>
<dbReference type="InterPro" id="IPR015424">
    <property type="entry name" value="PyrdxlP-dep_Trfase"/>
</dbReference>
<reference evidence="4 5" key="1">
    <citation type="submission" date="2015-07" db="EMBL/GenBank/DDBJ databases">
        <title>The genome of the fungus Escovopsis weberi, a specialized disease agent of ant agriculture.</title>
        <authorList>
            <person name="de Man T.J."/>
            <person name="Stajich J.E."/>
            <person name="Kubicek C.P."/>
            <person name="Chenthamara K."/>
            <person name="Atanasova L."/>
            <person name="Druzhinina I.S."/>
            <person name="Birnbaum S."/>
            <person name="Barribeau S.M."/>
            <person name="Teiling C."/>
            <person name="Suen G."/>
            <person name="Currie C."/>
            <person name="Gerardo N.M."/>
        </authorList>
    </citation>
    <scope>NUCLEOTIDE SEQUENCE [LARGE SCALE GENOMIC DNA]</scope>
</reference>
<dbReference type="InterPro" id="IPR015422">
    <property type="entry name" value="PyrdxlP-dep_Trfase_small"/>
</dbReference>
<comment type="similarity">
    <text evidence="3">Belongs to the trans-sulfuration enzymes family.</text>
</comment>
<comment type="caution">
    <text evidence="4">The sequence shown here is derived from an EMBL/GenBank/DDBJ whole genome shotgun (WGS) entry which is preliminary data.</text>
</comment>
<comment type="cofactor">
    <cofactor evidence="1 3">
        <name>pyridoxal 5'-phosphate</name>
        <dbReference type="ChEBI" id="CHEBI:597326"/>
    </cofactor>
</comment>
<dbReference type="Proteomes" id="UP000053831">
    <property type="component" value="Unassembled WGS sequence"/>
</dbReference>
<dbReference type="GO" id="GO:0003962">
    <property type="term" value="F:cystathionine gamma-synthase activity"/>
    <property type="evidence" value="ECO:0007669"/>
    <property type="project" value="TreeGrafter"/>
</dbReference>
<protein>
    <submittedName>
        <fullName evidence="4">Putative cystathionine gamma-synthase</fullName>
    </submittedName>
</protein>
<dbReference type="SUPFAM" id="SSF53383">
    <property type="entry name" value="PLP-dependent transferases"/>
    <property type="match status" value="1"/>
</dbReference>
<dbReference type="InterPro" id="IPR000277">
    <property type="entry name" value="Cys/Met-Metab_PyrdxlP-dep_enz"/>
</dbReference>
<evidence type="ECO:0000313" key="5">
    <source>
        <dbReference type="Proteomes" id="UP000053831"/>
    </source>
</evidence>
<dbReference type="PANTHER" id="PTHR42699:SF1">
    <property type="entry name" value="CYSTATHIONINE GAMMA-SYNTHASE-RELATED"/>
    <property type="match status" value="1"/>
</dbReference>
<keyword evidence="2 3" id="KW-0663">Pyridoxal phosphate</keyword>
<organism evidence="4 5">
    <name type="scientific">Escovopsis weberi</name>
    <dbReference type="NCBI Taxonomy" id="150374"/>
    <lineage>
        <taxon>Eukaryota</taxon>
        <taxon>Fungi</taxon>
        <taxon>Dikarya</taxon>
        <taxon>Ascomycota</taxon>
        <taxon>Pezizomycotina</taxon>
        <taxon>Sordariomycetes</taxon>
        <taxon>Hypocreomycetidae</taxon>
        <taxon>Hypocreales</taxon>
        <taxon>Hypocreaceae</taxon>
        <taxon>Escovopsis</taxon>
    </lineage>
</organism>
<dbReference type="STRING" id="150374.A0A0M9VVZ8"/>
<dbReference type="PANTHER" id="PTHR42699">
    <property type="match status" value="1"/>
</dbReference>
<evidence type="ECO:0000313" key="4">
    <source>
        <dbReference type="EMBL" id="KOS21515.1"/>
    </source>
</evidence>
<dbReference type="Gene3D" id="3.40.640.10">
    <property type="entry name" value="Type I PLP-dependent aspartate aminotransferase-like (Major domain)"/>
    <property type="match status" value="1"/>
</dbReference>
<evidence type="ECO:0000256" key="3">
    <source>
        <dbReference type="RuleBase" id="RU362118"/>
    </source>
</evidence>
<dbReference type="EMBL" id="LGSR01000008">
    <property type="protein sequence ID" value="KOS21515.1"/>
    <property type="molecule type" value="Genomic_DNA"/>
</dbReference>
<dbReference type="AlphaFoldDB" id="A0A0M9VVZ8"/>